<dbReference type="InterPro" id="IPR007111">
    <property type="entry name" value="NACHT_NTPase"/>
</dbReference>
<dbReference type="Gene3D" id="3.40.50.300">
    <property type="entry name" value="P-loop containing nucleotide triphosphate hydrolases"/>
    <property type="match status" value="1"/>
</dbReference>
<dbReference type="PROSITE" id="PS50837">
    <property type="entry name" value="NACHT"/>
    <property type="match status" value="1"/>
</dbReference>
<dbReference type="SUPFAM" id="SSF52540">
    <property type="entry name" value="P-loop containing nucleoside triphosphate hydrolases"/>
    <property type="match status" value="1"/>
</dbReference>
<feature type="domain" description="NACHT" evidence="2">
    <location>
        <begin position="47"/>
        <end position="189"/>
    </location>
</feature>
<dbReference type="HOGENOM" id="CLU_768480_0_0_1"/>
<evidence type="ECO:0000313" key="4">
    <source>
        <dbReference type="Proteomes" id="UP000053647"/>
    </source>
</evidence>
<keyword evidence="1" id="KW-0677">Repeat</keyword>
<proteinExistence type="predicted"/>
<dbReference type="OrthoDB" id="3036502at2759"/>
<sequence length="354" mass="40077">PVKLLNWFDVVDCMEKHEFTRKQRQQTTGEWLFAEQPYIDWRLSRNRFLWLNGKPGNGKSVLASAVIDKLRGLQTDGEILAYFYCDFRNPRSMRAKEVLRSLIVQLLRNAKTDWLPLFSDLVDRERQGGGPPADPDILADLMQRAAGLHDQPTVIIDALDECDDLSELLGALVKANDGGHCRLFVTSRPKVAIENAFAGLPSISLTTKVKAVCDDIHFHIRTELDSRDRLKDLGHGLQEKIQDALMQKADGMYVARCQLDRLNKCRSTGDIEEVLKTLPSTLYETYDRILMSIDKEEFDGWVARRALVWLVTALEPLRISQLAAALAMNRDKPTIDRAATIRETDILDVCGSLV</sequence>
<feature type="non-terminal residue" evidence="3">
    <location>
        <position position="1"/>
    </location>
</feature>
<accession>A0A0C9SMV0</accession>
<dbReference type="InterPro" id="IPR056884">
    <property type="entry name" value="NPHP3-like_N"/>
</dbReference>
<dbReference type="AlphaFoldDB" id="A0A0C9SMV0"/>
<keyword evidence="4" id="KW-1185">Reference proteome</keyword>
<dbReference type="PANTHER" id="PTHR10039:SF16">
    <property type="entry name" value="GPI INOSITOL-DEACYLASE"/>
    <property type="match status" value="1"/>
</dbReference>
<dbReference type="InterPro" id="IPR027417">
    <property type="entry name" value="P-loop_NTPase"/>
</dbReference>
<dbReference type="Proteomes" id="UP000053647">
    <property type="component" value="Unassembled WGS sequence"/>
</dbReference>
<organism evidence="3 4">
    <name type="scientific">Paxillus involutus ATCC 200175</name>
    <dbReference type="NCBI Taxonomy" id="664439"/>
    <lineage>
        <taxon>Eukaryota</taxon>
        <taxon>Fungi</taxon>
        <taxon>Dikarya</taxon>
        <taxon>Basidiomycota</taxon>
        <taxon>Agaricomycotina</taxon>
        <taxon>Agaricomycetes</taxon>
        <taxon>Agaricomycetidae</taxon>
        <taxon>Boletales</taxon>
        <taxon>Paxilineae</taxon>
        <taxon>Paxillaceae</taxon>
        <taxon>Paxillus</taxon>
    </lineage>
</organism>
<reference evidence="4" key="2">
    <citation type="submission" date="2015-01" db="EMBL/GenBank/DDBJ databases">
        <title>Evolutionary Origins and Diversification of the Mycorrhizal Mutualists.</title>
        <authorList>
            <consortium name="DOE Joint Genome Institute"/>
            <consortium name="Mycorrhizal Genomics Consortium"/>
            <person name="Kohler A."/>
            <person name="Kuo A."/>
            <person name="Nagy L.G."/>
            <person name="Floudas D."/>
            <person name="Copeland A."/>
            <person name="Barry K.W."/>
            <person name="Cichocki N."/>
            <person name="Veneault-Fourrey C."/>
            <person name="LaButti K."/>
            <person name="Lindquist E.A."/>
            <person name="Lipzen A."/>
            <person name="Lundell T."/>
            <person name="Morin E."/>
            <person name="Murat C."/>
            <person name="Riley R."/>
            <person name="Ohm R."/>
            <person name="Sun H."/>
            <person name="Tunlid A."/>
            <person name="Henrissat B."/>
            <person name="Grigoriev I.V."/>
            <person name="Hibbett D.S."/>
            <person name="Martin F."/>
        </authorList>
    </citation>
    <scope>NUCLEOTIDE SEQUENCE [LARGE SCALE GENOMIC DNA]</scope>
    <source>
        <strain evidence="4">ATCC 200175</strain>
    </source>
</reference>
<dbReference type="Pfam" id="PF24883">
    <property type="entry name" value="NPHP3_N"/>
    <property type="match status" value="1"/>
</dbReference>
<protein>
    <recommendedName>
        <fullName evidence="2">NACHT domain-containing protein</fullName>
    </recommendedName>
</protein>
<name>A0A0C9SMV0_PAXIN</name>
<feature type="non-terminal residue" evidence="3">
    <location>
        <position position="354"/>
    </location>
</feature>
<dbReference type="EMBL" id="KN820148">
    <property type="protein sequence ID" value="KIJ06809.1"/>
    <property type="molecule type" value="Genomic_DNA"/>
</dbReference>
<dbReference type="PANTHER" id="PTHR10039">
    <property type="entry name" value="AMELOGENIN"/>
    <property type="match status" value="1"/>
</dbReference>
<evidence type="ECO:0000256" key="1">
    <source>
        <dbReference type="ARBA" id="ARBA00022737"/>
    </source>
</evidence>
<evidence type="ECO:0000313" key="3">
    <source>
        <dbReference type="EMBL" id="KIJ06809.1"/>
    </source>
</evidence>
<evidence type="ECO:0000259" key="2">
    <source>
        <dbReference type="PROSITE" id="PS50837"/>
    </source>
</evidence>
<reference evidence="3 4" key="1">
    <citation type="submission" date="2014-06" db="EMBL/GenBank/DDBJ databases">
        <authorList>
            <consortium name="DOE Joint Genome Institute"/>
            <person name="Kuo A."/>
            <person name="Kohler A."/>
            <person name="Nagy L.G."/>
            <person name="Floudas D."/>
            <person name="Copeland A."/>
            <person name="Barry K.W."/>
            <person name="Cichocki N."/>
            <person name="Veneault-Fourrey C."/>
            <person name="LaButti K."/>
            <person name="Lindquist E.A."/>
            <person name="Lipzen A."/>
            <person name="Lundell T."/>
            <person name="Morin E."/>
            <person name="Murat C."/>
            <person name="Sun H."/>
            <person name="Tunlid A."/>
            <person name="Henrissat B."/>
            <person name="Grigoriev I.V."/>
            <person name="Hibbett D.S."/>
            <person name="Martin F."/>
            <person name="Nordberg H.P."/>
            <person name="Cantor M.N."/>
            <person name="Hua S.X."/>
        </authorList>
    </citation>
    <scope>NUCLEOTIDE SEQUENCE [LARGE SCALE GENOMIC DNA]</scope>
    <source>
        <strain evidence="3 4">ATCC 200175</strain>
    </source>
</reference>
<gene>
    <name evidence="3" type="ORF">PAXINDRAFT_35782</name>
</gene>